<dbReference type="Proteomes" id="UP000178583">
    <property type="component" value="Unassembled WGS sequence"/>
</dbReference>
<dbReference type="EMBL" id="MEZY01000016">
    <property type="protein sequence ID" value="OGD65022.1"/>
    <property type="molecule type" value="Genomic_DNA"/>
</dbReference>
<name>A0A1F5EC89_9BACT</name>
<organism evidence="1 2">
    <name type="scientific">Candidatus Berkelbacteria bacterium RIFOXYA2_FULL_43_10</name>
    <dbReference type="NCBI Taxonomy" id="1797472"/>
    <lineage>
        <taxon>Bacteria</taxon>
        <taxon>Candidatus Berkelbacteria</taxon>
    </lineage>
</organism>
<comment type="caution">
    <text evidence="1">The sequence shown here is derived from an EMBL/GenBank/DDBJ whole genome shotgun (WGS) entry which is preliminary data.</text>
</comment>
<protein>
    <submittedName>
        <fullName evidence="1">Uncharacterized protein</fullName>
    </submittedName>
</protein>
<sequence>MKFETTKKPTYFSAFQPRAEVGAAYSFRTPTRTGSIRLLFNSMLAKYNRTVKMIGNKSPNKWSVETPRRELLTNIIED</sequence>
<accession>A0A1F5EC89</accession>
<evidence type="ECO:0000313" key="1">
    <source>
        <dbReference type="EMBL" id="OGD65022.1"/>
    </source>
</evidence>
<gene>
    <name evidence="1" type="ORF">A2215_04760</name>
</gene>
<dbReference type="AlphaFoldDB" id="A0A1F5EC89"/>
<proteinExistence type="predicted"/>
<reference evidence="1 2" key="1">
    <citation type="journal article" date="2016" name="Nat. Commun.">
        <title>Thousands of microbial genomes shed light on interconnected biogeochemical processes in an aquifer system.</title>
        <authorList>
            <person name="Anantharaman K."/>
            <person name="Brown C.T."/>
            <person name="Hug L.A."/>
            <person name="Sharon I."/>
            <person name="Castelle C.J."/>
            <person name="Probst A.J."/>
            <person name="Thomas B.C."/>
            <person name="Singh A."/>
            <person name="Wilkins M.J."/>
            <person name="Karaoz U."/>
            <person name="Brodie E.L."/>
            <person name="Williams K.H."/>
            <person name="Hubbard S.S."/>
            <person name="Banfield J.F."/>
        </authorList>
    </citation>
    <scope>NUCLEOTIDE SEQUENCE [LARGE SCALE GENOMIC DNA]</scope>
</reference>
<dbReference type="STRING" id="1797472.A2215_04760"/>
<evidence type="ECO:0000313" key="2">
    <source>
        <dbReference type="Proteomes" id="UP000178583"/>
    </source>
</evidence>